<protein>
    <submittedName>
        <fullName evidence="1">Uncharacterized protein</fullName>
    </submittedName>
</protein>
<dbReference type="STRING" id="692418.SAMN04488029_2776"/>
<dbReference type="AlphaFoldDB" id="A0A1W2GIV6"/>
<gene>
    <name evidence="1" type="ORF">SAMN04488029_2776</name>
</gene>
<dbReference type="InterPro" id="IPR046525">
    <property type="entry name" value="DUF6702"/>
</dbReference>
<sequence length="163" mass="18814">MTCLFLLLINYISGMPLHAFHVSVCEIEFDESKKQLEITHRIFLDDLEIGLADWSEEQVDVLNPENPKHLDQMIGKYLTEKTTYVINGKSVRATYLGSEKEESVMYCYQVVTNLKKVKSLKVTNTLLMEIYDDQTNIVHLENGDQMKSLKLSDSETWGEVNFD</sequence>
<proteinExistence type="predicted"/>
<evidence type="ECO:0000313" key="1">
    <source>
        <dbReference type="EMBL" id="SMD36206.1"/>
    </source>
</evidence>
<name>A0A1W2GIV6_REIFA</name>
<evidence type="ECO:0000313" key="2">
    <source>
        <dbReference type="Proteomes" id="UP000192472"/>
    </source>
</evidence>
<organism evidence="1 2">
    <name type="scientific">Reichenbachiella faecimaris</name>
    <dbReference type="NCBI Taxonomy" id="692418"/>
    <lineage>
        <taxon>Bacteria</taxon>
        <taxon>Pseudomonadati</taxon>
        <taxon>Bacteroidota</taxon>
        <taxon>Cytophagia</taxon>
        <taxon>Cytophagales</taxon>
        <taxon>Reichenbachiellaceae</taxon>
        <taxon>Reichenbachiella</taxon>
    </lineage>
</organism>
<reference evidence="1 2" key="1">
    <citation type="submission" date="2017-04" db="EMBL/GenBank/DDBJ databases">
        <authorList>
            <person name="Afonso C.L."/>
            <person name="Miller P.J."/>
            <person name="Scott M.A."/>
            <person name="Spackman E."/>
            <person name="Goraichik I."/>
            <person name="Dimitrov K.M."/>
            <person name="Suarez D.L."/>
            <person name="Swayne D.E."/>
        </authorList>
    </citation>
    <scope>NUCLEOTIDE SEQUENCE [LARGE SCALE GENOMIC DNA]</scope>
    <source>
        <strain evidence="1 2">DSM 26133</strain>
    </source>
</reference>
<dbReference type="RefSeq" id="WP_139793892.1">
    <property type="nucleotide sequence ID" value="NZ_FWYF01000003.1"/>
</dbReference>
<dbReference type="EMBL" id="FWYF01000003">
    <property type="protein sequence ID" value="SMD36206.1"/>
    <property type="molecule type" value="Genomic_DNA"/>
</dbReference>
<accession>A0A1W2GIV6</accession>
<dbReference type="OrthoDB" id="5735516at2"/>
<dbReference type="Pfam" id="PF20420">
    <property type="entry name" value="DUF6702"/>
    <property type="match status" value="1"/>
</dbReference>
<dbReference type="Proteomes" id="UP000192472">
    <property type="component" value="Unassembled WGS sequence"/>
</dbReference>
<keyword evidence="2" id="KW-1185">Reference proteome</keyword>